<protein>
    <submittedName>
        <fullName evidence="1">Phage envelope protein</fullName>
    </submittedName>
</protein>
<keyword evidence="1" id="KW-0614">Plasmid</keyword>
<dbReference type="SUPFAM" id="SSF160419">
    <property type="entry name" value="YdfO-like"/>
    <property type="match status" value="1"/>
</dbReference>
<evidence type="ECO:0000313" key="2">
    <source>
        <dbReference type="Proteomes" id="UP000001596"/>
    </source>
</evidence>
<reference evidence="1 2" key="1">
    <citation type="journal article" date="2009" name="J. Bacteriol.">
        <title>Genome sequences of three Agrobacterium biovars help elucidate the evolution of multichromosome genomes in bacteria.</title>
        <authorList>
            <person name="Slater S.C."/>
            <person name="Goldman B.S."/>
            <person name="Goodner B."/>
            <person name="Setubal J.C."/>
            <person name="Farrand S.K."/>
            <person name="Nester E.W."/>
            <person name="Burr T.J."/>
            <person name="Banta L."/>
            <person name="Dickerman A.W."/>
            <person name="Paulsen I."/>
            <person name="Otten L."/>
            <person name="Suen G."/>
            <person name="Welch R."/>
            <person name="Almeida N.F."/>
            <person name="Arnold F."/>
            <person name="Burton O.T."/>
            <person name="Du Z."/>
            <person name="Ewing A."/>
            <person name="Godsy E."/>
            <person name="Heisel S."/>
            <person name="Houmiel K.L."/>
            <person name="Jhaveri J."/>
            <person name="Lu J."/>
            <person name="Miller N.M."/>
            <person name="Norton S."/>
            <person name="Chen Q."/>
            <person name="Phoolcharoen W."/>
            <person name="Ohlin V."/>
            <person name="Ondrusek D."/>
            <person name="Pride N."/>
            <person name="Stricklin S.L."/>
            <person name="Sun J."/>
            <person name="Wheeler C."/>
            <person name="Wilson L."/>
            <person name="Zhu H."/>
            <person name="Wood D.W."/>
        </authorList>
    </citation>
    <scope>NUCLEOTIDE SEQUENCE [LARGE SCALE GENOMIC DNA]</scope>
    <source>
        <strain evidence="2">S4 / ATCC BAA-846</strain>
        <plasmid evidence="1 2">pAtS4c</plasmid>
    </source>
</reference>
<sequence length="81" mass="8630">MEATRTKPVAQLFDSATVKEAISEAEALVPGYTYKGFCAKVAGAGCAGYLVSFLGKRVLYYGRTGETHTEYFPGTQPAAKS</sequence>
<dbReference type="EMBL" id="CP000636">
    <property type="protein sequence ID" value="ACM39391.1"/>
    <property type="molecule type" value="Genomic_DNA"/>
</dbReference>
<evidence type="ECO:0000313" key="1">
    <source>
        <dbReference type="EMBL" id="ACM39391.1"/>
    </source>
</evidence>
<dbReference type="KEGG" id="avi:Avi_9050"/>
<gene>
    <name evidence="1" type="ordered locus">Avi_9050</name>
</gene>
<keyword evidence="2" id="KW-1185">Reference proteome</keyword>
<keyword evidence="1" id="KW-0261">Viral envelope protein</keyword>
<dbReference type="AlphaFoldDB" id="B9K3E3"/>
<dbReference type="InterPro" id="IPR036696">
    <property type="entry name" value="YdfO-like_sf"/>
</dbReference>
<dbReference type="Proteomes" id="UP000001596">
    <property type="component" value="Plasmid pAtS4c"/>
</dbReference>
<organism evidence="1 2">
    <name type="scientific">Allorhizobium ampelinum (strain ATCC BAA-846 / DSM 112012 / S4)</name>
    <name type="common">Agrobacterium vitis (strain S4)</name>
    <dbReference type="NCBI Taxonomy" id="311402"/>
    <lineage>
        <taxon>Bacteria</taxon>
        <taxon>Pseudomonadati</taxon>
        <taxon>Pseudomonadota</taxon>
        <taxon>Alphaproteobacteria</taxon>
        <taxon>Hyphomicrobiales</taxon>
        <taxon>Rhizobiaceae</taxon>
        <taxon>Rhizobium/Agrobacterium group</taxon>
        <taxon>Allorhizobium</taxon>
        <taxon>Allorhizobium ampelinum</taxon>
    </lineage>
</organism>
<geneLocation type="plasmid" evidence="1 2">
    <name>pAtS4c</name>
</geneLocation>
<keyword evidence="1" id="KW-0946">Virion</keyword>
<dbReference type="HOGENOM" id="CLU_2566242_0_0_5"/>
<proteinExistence type="predicted"/>
<name>B9K3E3_ALLAM</name>
<accession>B9K3E3</accession>